<dbReference type="InterPro" id="IPR051316">
    <property type="entry name" value="Zinc-reg_GTPase_activator"/>
</dbReference>
<dbReference type="PANTHER" id="PTHR13748:SF62">
    <property type="entry name" value="COBW DOMAIN-CONTAINING PROTEIN"/>
    <property type="match status" value="1"/>
</dbReference>
<dbReference type="InterPro" id="IPR003495">
    <property type="entry name" value="CobW/HypB/UreG_nucleotide-bd"/>
</dbReference>
<dbReference type="InterPro" id="IPR027417">
    <property type="entry name" value="P-loop_NTPase"/>
</dbReference>
<evidence type="ECO:0000313" key="3">
    <source>
        <dbReference type="Proteomes" id="UP001303587"/>
    </source>
</evidence>
<dbReference type="AlphaFoldDB" id="A0AA97A4E3"/>
<feature type="domain" description="CobW/HypB/UreG nucleotide-binding" evidence="1">
    <location>
        <begin position="4"/>
        <end position="177"/>
    </location>
</feature>
<keyword evidence="3" id="KW-1185">Reference proteome</keyword>
<accession>A0AA97A4E3</accession>
<sequence length="367" mass="40904">MIRVLILSGFLGSGKTTTILKFVKMLNDADQKVAIIVNEIGEIGIDGGTLETSGIPIKQITNGCICCSLKMSLPATITEINNLFHPDVLIIEPTGISFPEQILNQLFEINVMMMFSPITVLVDVSRLETELVQIPNFINEQLQEARVVGLNKTDLATPEKIKSVEAFVKKINPDATLMHLSASKDDESVRRLYELLFNKDNSSLSSDYDADLMTKQHLDSIEMSNVTTYSALYHFKAPKTFSDKSAGKLLETVVTAAGADISKINPHFVGHIKMAIKVGNMMVKVSQTSVSNDRKLEAEYILQDTVFYDEDDEIELRFLSAVTNIPKEQLTQIVDQSIEVFLKAKGFPFEKHEHDDDHVHEDGQTHS</sequence>
<dbReference type="EMBL" id="CP131060">
    <property type="protein sequence ID" value="WNY25748.1"/>
    <property type="molecule type" value="Genomic_DNA"/>
</dbReference>
<dbReference type="SUPFAM" id="SSF52540">
    <property type="entry name" value="P-loop containing nucleoside triphosphate hydrolases"/>
    <property type="match status" value="1"/>
</dbReference>
<evidence type="ECO:0000313" key="2">
    <source>
        <dbReference type="EMBL" id="WNY25748.1"/>
    </source>
</evidence>
<evidence type="ECO:0000259" key="1">
    <source>
        <dbReference type="Pfam" id="PF02492"/>
    </source>
</evidence>
<dbReference type="Proteomes" id="UP001303587">
    <property type="component" value="Chromosome"/>
</dbReference>
<name>A0AA97A4E3_9EURY</name>
<reference evidence="2 3" key="1">
    <citation type="submission" date="2023-07" db="EMBL/GenBank/DDBJ databases">
        <title>Closed genoem sequence of Methanosarcinaceae archaeon Ac7.</title>
        <authorList>
            <person name="Poehlein A."/>
            <person name="Protasov E."/>
            <person name="Platt K."/>
            <person name="Reeh H."/>
            <person name="Daniel R."/>
            <person name="Brune A."/>
        </authorList>
    </citation>
    <scope>NUCLEOTIDE SEQUENCE [LARGE SCALE GENOMIC DNA]</scope>
    <source>
        <strain evidence="2 3">Ac7</strain>
    </source>
</reference>
<dbReference type="Pfam" id="PF02492">
    <property type="entry name" value="cobW"/>
    <property type="match status" value="1"/>
</dbReference>
<protein>
    <recommendedName>
        <fullName evidence="1">CobW/HypB/UreG nucleotide-binding domain-containing protein</fullName>
    </recommendedName>
</protein>
<proteinExistence type="predicted"/>
<dbReference type="GO" id="GO:0005737">
    <property type="term" value="C:cytoplasm"/>
    <property type="evidence" value="ECO:0007669"/>
    <property type="project" value="TreeGrafter"/>
</dbReference>
<dbReference type="GeneID" id="89230410"/>
<dbReference type="PANTHER" id="PTHR13748">
    <property type="entry name" value="COBW-RELATED"/>
    <property type="match status" value="1"/>
</dbReference>
<dbReference type="RefSeq" id="WP_338102100.1">
    <property type="nucleotide sequence ID" value="NZ_CP131060.1"/>
</dbReference>
<gene>
    <name evidence="2" type="ORF">MsAc7_13080</name>
</gene>
<organism evidence="2 3">
    <name type="scientific">Methanolapillus millepedarum</name>
    <dbReference type="NCBI Taxonomy" id="3028296"/>
    <lineage>
        <taxon>Archaea</taxon>
        <taxon>Methanobacteriati</taxon>
        <taxon>Methanobacteriota</taxon>
        <taxon>Stenosarchaea group</taxon>
        <taxon>Methanomicrobia</taxon>
        <taxon>Methanosarcinales</taxon>
        <taxon>Methanosarcinaceae</taxon>
        <taxon>Methanolapillus</taxon>
    </lineage>
</organism>
<dbReference type="Gene3D" id="3.40.50.300">
    <property type="entry name" value="P-loop containing nucleotide triphosphate hydrolases"/>
    <property type="match status" value="1"/>
</dbReference>